<protein>
    <submittedName>
        <fullName evidence="2">Uncharacterized protein</fullName>
    </submittedName>
</protein>
<evidence type="ECO:0000313" key="2">
    <source>
        <dbReference type="EMBL" id="KAL0258479.1"/>
    </source>
</evidence>
<evidence type="ECO:0000313" key="3">
    <source>
        <dbReference type="Proteomes" id="UP001430584"/>
    </source>
</evidence>
<feature type="compositionally biased region" description="Low complexity" evidence="1">
    <location>
        <begin position="94"/>
        <end position="117"/>
    </location>
</feature>
<comment type="caution">
    <text evidence="2">The sequence shown here is derived from an EMBL/GenBank/DDBJ whole genome shotgun (WGS) entry which is preliminary data.</text>
</comment>
<organism evidence="2 3">
    <name type="scientific">Diplodia seriata</name>
    <dbReference type="NCBI Taxonomy" id="420778"/>
    <lineage>
        <taxon>Eukaryota</taxon>
        <taxon>Fungi</taxon>
        <taxon>Dikarya</taxon>
        <taxon>Ascomycota</taxon>
        <taxon>Pezizomycotina</taxon>
        <taxon>Dothideomycetes</taxon>
        <taxon>Dothideomycetes incertae sedis</taxon>
        <taxon>Botryosphaeriales</taxon>
        <taxon>Botryosphaeriaceae</taxon>
        <taxon>Diplodia</taxon>
    </lineage>
</organism>
<dbReference type="EMBL" id="JAJVCZ030000006">
    <property type="protein sequence ID" value="KAL0258479.1"/>
    <property type="molecule type" value="Genomic_DNA"/>
</dbReference>
<name>A0ABR3CCY3_9PEZI</name>
<proteinExistence type="predicted"/>
<feature type="compositionally biased region" description="Polar residues" evidence="1">
    <location>
        <begin position="61"/>
        <end position="70"/>
    </location>
</feature>
<feature type="region of interest" description="Disordered" evidence="1">
    <location>
        <begin position="61"/>
        <end position="117"/>
    </location>
</feature>
<dbReference type="RefSeq" id="XP_066631508.1">
    <property type="nucleotide sequence ID" value="XM_066777413.1"/>
</dbReference>
<reference evidence="2 3" key="1">
    <citation type="submission" date="2024-02" db="EMBL/GenBank/DDBJ databases">
        <title>De novo assembly and annotation of 12 fungi associated with fruit tree decline syndrome in Ontario, Canada.</title>
        <authorList>
            <person name="Sulman M."/>
            <person name="Ellouze W."/>
            <person name="Ilyukhin E."/>
        </authorList>
    </citation>
    <scope>NUCLEOTIDE SEQUENCE [LARGE SCALE GENOMIC DNA]</scope>
    <source>
        <strain evidence="2 3">FDS-637</strain>
    </source>
</reference>
<dbReference type="Proteomes" id="UP001430584">
    <property type="component" value="Unassembled WGS sequence"/>
</dbReference>
<gene>
    <name evidence="2" type="ORF">SLS55_005972</name>
</gene>
<evidence type="ECO:0000256" key="1">
    <source>
        <dbReference type="SAM" id="MobiDB-lite"/>
    </source>
</evidence>
<keyword evidence="3" id="KW-1185">Reference proteome</keyword>
<feature type="compositionally biased region" description="Low complexity" evidence="1">
    <location>
        <begin position="71"/>
        <end position="80"/>
    </location>
</feature>
<sequence>MSFSTNPAPAPGRTNIDLGPYQTAMNDLLTLSISQREELYHHLLAWYDDIHARLLSTVGDTPTTTQLSQQRPTPRTTYAPAPSPRAPNSDGEFSSSSSSSSDSATPPSPTITHPSPSPGTIATALIASLTGGGPNTTTPASTRAATTIAALTPLALFDLAQPRDMAVVSIKTHLDMLSTYPTWLDAGAMIVFATLAEQLASLCARASSFLASTDTADADADAADPTEDPMATRALAILSALAQSVRDLATAIRPPPARMDVAAAPAPDGPDGGDGWWRAHPAALLVWRARIRGMRAYRAWKEGKRDMALLRALQAQVGAVGDARARQALVQALDGGTAEVSALERLRAAMAVAIRWGEGERLSPYLNAVVRHHTALVNDRRQCGEVEVAFKVRDLGAGAGKTGDELGRTFGASVGTVRAQMGEVEGIVEVLRWANKREFRRMVENHDLADARDVLRSCWPDVDDFNHWQTRSKVYHCFAVYYLSSKVVTLERHFDKDVPYVIKSLTKPASVQLARLFCWGAYYFRAARMLEHEPGCALTALSWMCALIPAWYSIHSDMTAMVNMWKEKKSHDIMIEAIRAHRSTEDMDADMQADLAELKKIRIKLENLMHVTDVLIGLPPSRDGSLFEPAFKDQSGDKGDISVRRGYEEMRRMVVFPQDEGILQGGNVEISSERIKYWAM</sequence>
<accession>A0ABR3CCY3</accession>
<dbReference type="GeneID" id="92010057"/>